<dbReference type="Pfam" id="PF01512">
    <property type="entry name" value="Complex1_51K"/>
    <property type="match status" value="1"/>
</dbReference>
<evidence type="ECO:0000256" key="6">
    <source>
        <dbReference type="ARBA" id="ARBA00022643"/>
    </source>
</evidence>
<sequence length="363" mass="37000">MILDPSHDRPHPCGRPDLLELLRRTGLRGRGGAARPVAAELARVRDAGAGGVVVVNGVEGEPLSRKDVTLLTAVPHLVLDGALAAAAAVGATDVVVCAAAGPGLESVHRAARERPDAVHVALHVVEAAPGFVAGQESAVVAHLDGFAARPRGTGVPLWRNGLGGRPTVVKNVETLARVGLLARGGELADTVLLTLATTTGPRVREVPAGTGLGALLDREGVDGSAGALLGGYHGTWTAPGEPVALTVGTVRSGVVRPLLRGECPLVVTASVVGHLAAASVRQCGPCTFGLPRLHQLRTALAAGRLDTDGLHELRRTVGLLVDRGACHHPDASARTVASVLVTFPAEVEAHRRGTCLAARAVAA</sequence>
<keyword evidence="8" id="KW-0408">Iron</keyword>
<evidence type="ECO:0000259" key="10">
    <source>
        <dbReference type="Pfam" id="PF01512"/>
    </source>
</evidence>
<dbReference type="InterPro" id="IPR019575">
    <property type="entry name" value="Nuop51_4Fe4S-bd"/>
</dbReference>
<organism evidence="12 13">
    <name type="scientific">Kineococcus endophyticus</name>
    <dbReference type="NCBI Taxonomy" id="1181883"/>
    <lineage>
        <taxon>Bacteria</taxon>
        <taxon>Bacillati</taxon>
        <taxon>Actinomycetota</taxon>
        <taxon>Actinomycetes</taxon>
        <taxon>Kineosporiales</taxon>
        <taxon>Kineosporiaceae</taxon>
        <taxon>Kineococcus</taxon>
    </lineage>
</organism>
<dbReference type="Gene3D" id="1.20.1440.230">
    <property type="entry name" value="NADH-ubiquinone oxidoreductase 51kDa subunit, iron-sulphur binding domain"/>
    <property type="match status" value="1"/>
</dbReference>
<feature type="domain" description="NADH-ubiquinone oxidoreductase 51kDa subunit FMN-binding" evidence="10">
    <location>
        <begin position="23"/>
        <end position="178"/>
    </location>
</feature>
<gene>
    <name evidence="12" type="ORF">AB1207_15740</name>
</gene>
<keyword evidence="6" id="KW-0288">FMN</keyword>
<evidence type="ECO:0000256" key="5">
    <source>
        <dbReference type="ARBA" id="ARBA00022630"/>
    </source>
</evidence>
<accession>A0ABV3P982</accession>
<dbReference type="Gene3D" id="3.40.50.11540">
    <property type="entry name" value="NADH-ubiquinone oxidoreductase 51kDa subunit"/>
    <property type="match status" value="1"/>
</dbReference>
<evidence type="ECO:0000256" key="3">
    <source>
        <dbReference type="ARBA" id="ARBA00007523"/>
    </source>
</evidence>
<dbReference type="Pfam" id="PF10589">
    <property type="entry name" value="NADH_4Fe-4S"/>
    <property type="match status" value="1"/>
</dbReference>
<dbReference type="SUPFAM" id="SSF142019">
    <property type="entry name" value="Nqo1 FMN-binding domain-like"/>
    <property type="match status" value="1"/>
</dbReference>
<dbReference type="SUPFAM" id="SSF140490">
    <property type="entry name" value="Nqo1C-terminal domain-like"/>
    <property type="match status" value="1"/>
</dbReference>
<dbReference type="InterPro" id="IPR050837">
    <property type="entry name" value="ComplexI_51kDa_subunit"/>
</dbReference>
<reference evidence="12 13" key="1">
    <citation type="submission" date="2024-07" db="EMBL/GenBank/DDBJ databases">
        <authorList>
            <person name="Thanompreechachai J."/>
            <person name="Duangmal K."/>
        </authorList>
    </citation>
    <scope>NUCLEOTIDE SEQUENCE [LARGE SCALE GENOMIC DNA]</scope>
    <source>
        <strain evidence="12 13">KCTC 19886</strain>
    </source>
</reference>
<keyword evidence="13" id="KW-1185">Reference proteome</keyword>
<keyword evidence="4" id="KW-0004">4Fe-4S</keyword>
<evidence type="ECO:0000313" key="13">
    <source>
        <dbReference type="Proteomes" id="UP001555826"/>
    </source>
</evidence>
<comment type="cofactor">
    <cofactor evidence="2">
        <name>[4Fe-4S] cluster</name>
        <dbReference type="ChEBI" id="CHEBI:49883"/>
    </cofactor>
</comment>
<evidence type="ECO:0000256" key="8">
    <source>
        <dbReference type="ARBA" id="ARBA00023004"/>
    </source>
</evidence>
<evidence type="ECO:0000259" key="11">
    <source>
        <dbReference type="Pfam" id="PF10589"/>
    </source>
</evidence>
<dbReference type="RefSeq" id="WP_367639328.1">
    <property type="nucleotide sequence ID" value="NZ_JBFNQN010000010.1"/>
</dbReference>
<keyword evidence="9" id="KW-0411">Iron-sulfur</keyword>
<dbReference type="EMBL" id="JBFNQN010000010">
    <property type="protein sequence ID" value="MEW9266204.1"/>
    <property type="molecule type" value="Genomic_DNA"/>
</dbReference>
<proteinExistence type="inferred from homology"/>
<dbReference type="InterPro" id="IPR011538">
    <property type="entry name" value="Nuo51_FMN-bd"/>
</dbReference>
<feature type="domain" description="NADH-ubiquinone oxidoreductase 51kDa subunit iron-sulphur binding" evidence="11">
    <location>
        <begin position="269"/>
        <end position="350"/>
    </location>
</feature>
<protein>
    <submittedName>
        <fullName evidence="12">NADH-ubiquinone oxidoreductase-F iron-sulfur binding region domain-containing protein</fullName>
    </submittedName>
</protein>
<evidence type="ECO:0000256" key="9">
    <source>
        <dbReference type="ARBA" id="ARBA00023014"/>
    </source>
</evidence>
<comment type="similarity">
    <text evidence="3">Belongs to the complex I 51 kDa subunit family.</text>
</comment>
<dbReference type="PANTHER" id="PTHR11780:SF10">
    <property type="entry name" value="NADH DEHYDROGENASE [UBIQUINONE] FLAVOPROTEIN 1, MITOCHONDRIAL"/>
    <property type="match status" value="1"/>
</dbReference>
<keyword evidence="7" id="KW-0479">Metal-binding</keyword>
<dbReference type="PANTHER" id="PTHR11780">
    <property type="entry name" value="NADH-UBIQUINONE OXIDOREDUCTASE FLAVOPROTEIN 1 NDUFV1"/>
    <property type="match status" value="1"/>
</dbReference>
<evidence type="ECO:0000256" key="7">
    <source>
        <dbReference type="ARBA" id="ARBA00022723"/>
    </source>
</evidence>
<comment type="caution">
    <text evidence="12">The sequence shown here is derived from an EMBL/GenBank/DDBJ whole genome shotgun (WGS) entry which is preliminary data.</text>
</comment>
<dbReference type="InterPro" id="IPR037207">
    <property type="entry name" value="Nuop51_4Fe4S-bd_sf"/>
</dbReference>
<dbReference type="InterPro" id="IPR037225">
    <property type="entry name" value="Nuo51_FMN-bd_sf"/>
</dbReference>
<evidence type="ECO:0000256" key="2">
    <source>
        <dbReference type="ARBA" id="ARBA00001966"/>
    </source>
</evidence>
<evidence type="ECO:0000313" key="12">
    <source>
        <dbReference type="EMBL" id="MEW9266204.1"/>
    </source>
</evidence>
<evidence type="ECO:0000256" key="4">
    <source>
        <dbReference type="ARBA" id="ARBA00022485"/>
    </source>
</evidence>
<name>A0ABV3P982_9ACTN</name>
<comment type="cofactor">
    <cofactor evidence="1">
        <name>FMN</name>
        <dbReference type="ChEBI" id="CHEBI:58210"/>
    </cofactor>
</comment>
<keyword evidence="5" id="KW-0285">Flavoprotein</keyword>
<evidence type="ECO:0000256" key="1">
    <source>
        <dbReference type="ARBA" id="ARBA00001917"/>
    </source>
</evidence>
<dbReference type="Proteomes" id="UP001555826">
    <property type="component" value="Unassembled WGS sequence"/>
</dbReference>